<dbReference type="Pfam" id="PF00589">
    <property type="entry name" value="Phage_integrase"/>
    <property type="match status" value="1"/>
</dbReference>
<dbReference type="Gene3D" id="1.10.443.10">
    <property type="entry name" value="Intergrase catalytic core"/>
    <property type="match status" value="1"/>
</dbReference>
<feature type="domain" description="Tyr recombinase" evidence="2">
    <location>
        <begin position="1"/>
        <end position="144"/>
    </location>
</feature>
<dbReference type="InterPro" id="IPR002104">
    <property type="entry name" value="Integrase_catalytic"/>
</dbReference>
<evidence type="ECO:0000259" key="2">
    <source>
        <dbReference type="PROSITE" id="PS51898"/>
    </source>
</evidence>
<dbReference type="GO" id="GO:0006310">
    <property type="term" value="P:DNA recombination"/>
    <property type="evidence" value="ECO:0007669"/>
    <property type="project" value="UniProtKB-KW"/>
</dbReference>
<dbReference type="InterPro" id="IPR013762">
    <property type="entry name" value="Integrase-like_cat_sf"/>
</dbReference>
<reference evidence="3" key="1">
    <citation type="journal article" date="2014" name="Front. Microbiol.">
        <title>High frequency of phylogenetically diverse reductive dehalogenase-homologous genes in deep subseafloor sedimentary metagenomes.</title>
        <authorList>
            <person name="Kawai M."/>
            <person name="Futagami T."/>
            <person name="Toyoda A."/>
            <person name="Takaki Y."/>
            <person name="Nishi S."/>
            <person name="Hori S."/>
            <person name="Arai W."/>
            <person name="Tsubouchi T."/>
            <person name="Morono Y."/>
            <person name="Uchiyama I."/>
            <person name="Ito T."/>
            <person name="Fujiyama A."/>
            <person name="Inagaki F."/>
            <person name="Takami H."/>
        </authorList>
    </citation>
    <scope>NUCLEOTIDE SEQUENCE</scope>
    <source>
        <strain evidence="3">Expedition CK06-06</strain>
    </source>
</reference>
<proteinExistence type="predicted"/>
<evidence type="ECO:0000256" key="1">
    <source>
        <dbReference type="ARBA" id="ARBA00023172"/>
    </source>
</evidence>
<dbReference type="SUPFAM" id="SSF56349">
    <property type="entry name" value="DNA breaking-rejoining enzymes"/>
    <property type="match status" value="1"/>
</dbReference>
<dbReference type="InterPro" id="IPR011010">
    <property type="entry name" value="DNA_brk_join_enz"/>
</dbReference>
<protein>
    <recommendedName>
        <fullName evidence="2">Tyr recombinase domain-containing protein</fullName>
    </recommendedName>
</protein>
<keyword evidence="1" id="KW-0233">DNA recombination</keyword>
<dbReference type="AlphaFoldDB" id="X1ISI7"/>
<comment type="caution">
    <text evidence="3">The sequence shown here is derived from an EMBL/GenBank/DDBJ whole genome shotgun (WGS) entry which is preliminary data.</text>
</comment>
<evidence type="ECO:0000313" key="3">
    <source>
        <dbReference type="EMBL" id="GAH85421.1"/>
    </source>
</evidence>
<dbReference type="GO" id="GO:0003677">
    <property type="term" value="F:DNA binding"/>
    <property type="evidence" value="ECO:0007669"/>
    <property type="project" value="InterPro"/>
</dbReference>
<organism evidence="3">
    <name type="scientific">marine sediment metagenome</name>
    <dbReference type="NCBI Taxonomy" id="412755"/>
    <lineage>
        <taxon>unclassified sequences</taxon>
        <taxon>metagenomes</taxon>
        <taxon>ecological metagenomes</taxon>
    </lineage>
</organism>
<dbReference type="GO" id="GO:0015074">
    <property type="term" value="P:DNA integration"/>
    <property type="evidence" value="ECO:0007669"/>
    <property type="project" value="InterPro"/>
</dbReference>
<dbReference type="PROSITE" id="PS51898">
    <property type="entry name" value="TYR_RECOMBINASE"/>
    <property type="match status" value="1"/>
</dbReference>
<gene>
    <name evidence="3" type="ORF">S03H2_57976</name>
</gene>
<accession>X1ISI7</accession>
<dbReference type="EMBL" id="BARU01037186">
    <property type="protein sequence ID" value="GAH85421.1"/>
    <property type="molecule type" value="Genomic_DNA"/>
</dbReference>
<name>X1ISI7_9ZZZZ</name>
<sequence length="152" mass="17561">MIKNRPSLGVQWQDIDFENNKIEFHILKKNHVTPVTFPLTGILAQELLEFKKGEGGPVFNVAEISVEVAFKKHCAIAGIKPDNEEQKNRRLVPHILRHSKLTHLRQDGVPLDYVSKRVAQHSRVDTTVQFYRGFSQKEDEEIAEKVFNYINK</sequence>